<dbReference type="Proteomes" id="UP000256999">
    <property type="component" value="Unassembled WGS sequence"/>
</dbReference>
<comment type="caution">
    <text evidence="3">The sequence shown here is derived from an EMBL/GenBank/DDBJ whole genome shotgun (WGS) entry which is preliminary data.</text>
</comment>
<keyword evidence="1" id="KW-0547">Nucleotide-binding</keyword>
<dbReference type="RefSeq" id="WP_116000398.1">
    <property type="nucleotide sequence ID" value="NZ_QUOV01000001.1"/>
</dbReference>
<accession>A0A3E0UFE0</accession>
<dbReference type="InterPro" id="IPR009001">
    <property type="entry name" value="Transl_elong_EF1A/Init_IF2_C"/>
</dbReference>
<protein>
    <submittedName>
        <fullName evidence="3">Uncharacterized protein</fullName>
    </submittedName>
</protein>
<evidence type="ECO:0000313" key="3">
    <source>
        <dbReference type="EMBL" id="REL35731.1"/>
    </source>
</evidence>
<gene>
    <name evidence="3" type="ORF">DXX92_10490</name>
</gene>
<evidence type="ECO:0000313" key="4">
    <source>
        <dbReference type="Proteomes" id="UP000256999"/>
    </source>
</evidence>
<sequence>MYDVLEFAGDGPYLVEAEVTLYKTEDGGRHTPFTQYYRPNHNFDWPENSRMFMGQFELQEDEWVYPGETKILNVTFIDSIGLRELLTIGRVWKIQEGSNVISQATVRYVVINT</sequence>
<name>A0A3E0UFE0_9GAMM</name>
<keyword evidence="2" id="KW-0342">GTP-binding</keyword>
<dbReference type="AlphaFoldDB" id="A0A3E0UFE0"/>
<dbReference type="OrthoDB" id="7583974at2"/>
<organism evidence="3 4">
    <name type="scientific">Thalassotalea euphylliae</name>
    <dbReference type="NCBI Taxonomy" id="1655234"/>
    <lineage>
        <taxon>Bacteria</taxon>
        <taxon>Pseudomonadati</taxon>
        <taxon>Pseudomonadota</taxon>
        <taxon>Gammaproteobacteria</taxon>
        <taxon>Alteromonadales</taxon>
        <taxon>Colwelliaceae</taxon>
        <taxon>Thalassotalea</taxon>
    </lineage>
</organism>
<evidence type="ECO:0000256" key="2">
    <source>
        <dbReference type="ARBA" id="ARBA00023134"/>
    </source>
</evidence>
<proteinExistence type="predicted"/>
<dbReference type="GO" id="GO:0005525">
    <property type="term" value="F:GTP binding"/>
    <property type="evidence" value="ECO:0007669"/>
    <property type="project" value="UniProtKB-KW"/>
</dbReference>
<dbReference type="EMBL" id="QUOV01000001">
    <property type="protein sequence ID" value="REL35731.1"/>
    <property type="molecule type" value="Genomic_DNA"/>
</dbReference>
<dbReference type="SUPFAM" id="SSF50465">
    <property type="entry name" value="EF-Tu/eEF-1alpha/eIF2-gamma C-terminal domain"/>
    <property type="match status" value="1"/>
</dbReference>
<evidence type="ECO:0000256" key="1">
    <source>
        <dbReference type="ARBA" id="ARBA00022741"/>
    </source>
</evidence>
<dbReference type="Gene3D" id="2.40.30.10">
    <property type="entry name" value="Translation factors"/>
    <property type="match status" value="1"/>
</dbReference>
<reference evidence="3 4" key="1">
    <citation type="submission" date="2018-08" db="EMBL/GenBank/DDBJ databases">
        <title>Thalassotalea euphylliae genome.</title>
        <authorList>
            <person name="Summers S."/>
            <person name="Rice S.A."/>
            <person name="Freckelton M.L."/>
            <person name="Nedved B.T."/>
            <person name="Hadfield M.G."/>
        </authorList>
    </citation>
    <scope>NUCLEOTIDE SEQUENCE [LARGE SCALE GENOMIC DNA]</scope>
    <source>
        <strain evidence="3 4">H2</strain>
    </source>
</reference>